<dbReference type="EMBL" id="AP021874">
    <property type="protein sequence ID" value="BBO70580.1"/>
    <property type="molecule type" value="Genomic_DNA"/>
</dbReference>
<dbReference type="AlphaFoldDB" id="A0A5K7YQD9"/>
<evidence type="ECO:0000313" key="1">
    <source>
        <dbReference type="EMBL" id="BBO70580.1"/>
    </source>
</evidence>
<dbReference type="KEGG" id="dalk:DSCA_45100"/>
<keyword evidence="2" id="KW-1185">Reference proteome</keyword>
<dbReference type="Proteomes" id="UP000427906">
    <property type="component" value="Chromosome"/>
</dbReference>
<protein>
    <submittedName>
        <fullName evidence="1">Uncharacterized protein</fullName>
    </submittedName>
</protein>
<evidence type="ECO:0000313" key="2">
    <source>
        <dbReference type="Proteomes" id="UP000427906"/>
    </source>
</evidence>
<gene>
    <name evidence="1" type="ORF">DSCA_45100</name>
</gene>
<organism evidence="1 2">
    <name type="scientific">Desulfosarcina alkanivorans</name>
    <dbReference type="NCBI Taxonomy" id="571177"/>
    <lineage>
        <taxon>Bacteria</taxon>
        <taxon>Pseudomonadati</taxon>
        <taxon>Thermodesulfobacteriota</taxon>
        <taxon>Desulfobacteria</taxon>
        <taxon>Desulfobacterales</taxon>
        <taxon>Desulfosarcinaceae</taxon>
        <taxon>Desulfosarcina</taxon>
    </lineage>
</organism>
<accession>A0A5K7YQD9</accession>
<proteinExistence type="predicted"/>
<reference evidence="1 2" key="1">
    <citation type="submission" date="2019-11" db="EMBL/GenBank/DDBJ databases">
        <title>Comparative genomics of hydrocarbon-degrading Desulfosarcina strains.</title>
        <authorList>
            <person name="Watanabe M."/>
            <person name="Kojima H."/>
            <person name="Fukui M."/>
        </authorList>
    </citation>
    <scope>NUCLEOTIDE SEQUENCE [LARGE SCALE GENOMIC DNA]</scope>
    <source>
        <strain evidence="1 2">PL12</strain>
    </source>
</reference>
<name>A0A5K7YQD9_9BACT</name>
<sequence>MPVESPPVGIRWPKVKTVTGSPPEPVFEAVPAHPILVSGQVRVPISNDRNTAAQ</sequence>